<gene>
    <name evidence="5" type="ORF">SAMN03080610_02419</name>
</gene>
<accession>A0A1G5NQK0</accession>
<dbReference type="Pfam" id="PF00990">
    <property type="entry name" value="GGDEF"/>
    <property type="match status" value="1"/>
</dbReference>
<evidence type="ECO:0000256" key="1">
    <source>
        <dbReference type="SAM" id="MobiDB-lite"/>
    </source>
</evidence>
<dbReference type="InterPro" id="IPR029787">
    <property type="entry name" value="Nucleotide_cyclase"/>
</dbReference>
<keyword evidence="2" id="KW-0472">Membrane</keyword>
<dbReference type="InterPro" id="IPR052155">
    <property type="entry name" value="Biofilm_reg_signaling"/>
</dbReference>
<dbReference type="PANTHER" id="PTHR44757">
    <property type="entry name" value="DIGUANYLATE CYCLASE DGCP"/>
    <property type="match status" value="1"/>
</dbReference>
<dbReference type="STRING" id="1120955.SAMN03080610_02419"/>
<sequence length="536" mass="59649">MQRIKFRSEPRPSPANVQEPDRSRVVIRTLLIIAAAAAVGYAFSHSYDFFEALHDFSRHHESWELDEIFGTAVIMTVVLLVVAIWRVVQLRREIAAKEMAQREAQRLARHDVLTGLPNRRRLFEIFDSHVITAQEAGRRVAVLVIDLDRFKPVNDLHGHQMGDEVLCVVAERLTRLAEGRGVVARFGGDEFAALLEYQDGTDELLRLVHKIVHEMALPIRAQGISMRIGASVGVAVYPDDGTEANVLLRNADIAMYHVKAEERGSFHFFKAGMDSALLERIELEQQMDEALGKREIVPYLQPVVDLKTGGIVGFEMLARWLHPQKGVLLPDRFIAMAEDSGKLTPMTLTLLEQAMEASVGWPSSFTLSINLAPVQLLDPALPSQLLDILARAGFAPHRLEVELTETALVERMDEVKAVLEALRKAGIRVALDDFGTGYSGLYHLRELHLDTLKIDRSFIAGMLESEDRQAIVEAVLHLSQALGIDTTAEGIEELALGEKLAELGCQLGQGFYYSEPLPLEAVDDLIGRNRLVRASA</sequence>
<organism evidence="5 6">
    <name type="scientific">Afifella marina DSM 2698</name>
    <dbReference type="NCBI Taxonomy" id="1120955"/>
    <lineage>
        <taxon>Bacteria</taxon>
        <taxon>Pseudomonadati</taxon>
        <taxon>Pseudomonadota</taxon>
        <taxon>Alphaproteobacteria</taxon>
        <taxon>Hyphomicrobiales</taxon>
        <taxon>Afifellaceae</taxon>
        <taxon>Afifella</taxon>
    </lineage>
</organism>
<dbReference type="AlphaFoldDB" id="A0A1G5NQK0"/>
<dbReference type="SUPFAM" id="SSF55073">
    <property type="entry name" value="Nucleotide cyclase"/>
    <property type="match status" value="1"/>
</dbReference>
<dbReference type="PROSITE" id="PS50883">
    <property type="entry name" value="EAL"/>
    <property type="match status" value="1"/>
</dbReference>
<dbReference type="PROSITE" id="PS50887">
    <property type="entry name" value="GGDEF"/>
    <property type="match status" value="1"/>
</dbReference>
<dbReference type="Pfam" id="PF00563">
    <property type="entry name" value="EAL"/>
    <property type="match status" value="1"/>
</dbReference>
<dbReference type="InterPro" id="IPR001633">
    <property type="entry name" value="EAL_dom"/>
</dbReference>
<dbReference type="OrthoDB" id="9814202at2"/>
<keyword evidence="2" id="KW-1133">Transmembrane helix</keyword>
<feature type="transmembrane region" description="Helical" evidence="2">
    <location>
        <begin position="68"/>
        <end position="88"/>
    </location>
</feature>
<name>A0A1G5NQK0_AFIMA</name>
<dbReference type="InterPro" id="IPR000160">
    <property type="entry name" value="GGDEF_dom"/>
</dbReference>
<feature type="domain" description="GGDEF" evidence="4">
    <location>
        <begin position="138"/>
        <end position="271"/>
    </location>
</feature>
<dbReference type="InterPro" id="IPR043128">
    <property type="entry name" value="Rev_trsase/Diguanyl_cyclase"/>
</dbReference>
<dbReference type="NCBIfam" id="TIGR00254">
    <property type="entry name" value="GGDEF"/>
    <property type="match status" value="1"/>
</dbReference>
<dbReference type="CDD" id="cd01948">
    <property type="entry name" value="EAL"/>
    <property type="match status" value="1"/>
</dbReference>
<keyword evidence="6" id="KW-1185">Reference proteome</keyword>
<dbReference type="CDD" id="cd01949">
    <property type="entry name" value="GGDEF"/>
    <property type="match status" value="1"/>
</dbReference>
<dbReference type="PANTHER" id="PTHR44757:SF2">
    <property type="entry name" value="BIOFILM ARCHITECTURE MAINTENANCE PROTEIN MBAA"/>
    <property type="match status" value="1"/>
</dbReference>
<evidence type="ECO:0000313" key="5">
    <source>
        <dbReference type="EMBL" id="SCZ39228.1"/>
    </source>
</evidence>
<evidence type="ECO:0000259" key="3">
    <source>
        <dbReference type="PROSITE" id="PS50883"/>
    </source>
</evidence>
<proteinExistence type="predicted"/>
<dbReference type="Gene3D" id="3.20.20.450">
    <property type="entry name" value="EAL domain"/>
    <property type="match status" value="1"/>
</dbReference>
<evidence type="ECO:0000313" key="6">
    <source>
        <dbReference type="Proteomes" id="UP000199347"/>
    </source>
</evidence>
<feature type="domain" description="EAL" evidence="3">
    <location>
        <begin position="280"/>
        <end position="530"/>
    </location>
</feature>
<dbReference type="SUPFAM" id="SSF141868">
    <property type="entry name" value="EAL domain-like"/>
    <property type="match status" value="1"/>
</dbReference>
<dbReference type="EMBL" id="FMVW01000005">
    <property type="protein sequence ID" value="SCZ39228.1"/>
    <property type="molecule type" value="Genomic_DNA"/>
</dbReference>
<keyword evidence="2" id="KW-0812">Transmembrane</keyword>
<evidence type="ECO:0000259" key="4">
    <source>
        <dbReference type="PROSITE" id="PS50887"/>
    </source>
</evidence>
<dbReference type="SMART" id="SM00267">
    <property type="entry name" value="GGDEF"/>
    <property type="match status" value="1"/>
</dbReference>
<evidence type="ECO:0000256" key="2">
    <source>
        <dbReference type="SAM" id="Phobius"/>
    </source>
</evidence>
<protein>
    <submittedName>
        <fullName evidence="5">Diguanylate cyclase (GGDEF) domain-containing protein</fullName>
    </submittedName>
</protein>
<reference evidence="5 6" key="1">
    <citation type="submission" date="2016-10" db="EMBL/GenBank/DDBJ databases">
        <authorList>
            <person name="de Groot N.N."/>
        </authorList>
    </citation>
    <scope>NUCLEOTIDE SEQUENCE [LARGE SCALE GENOMIC DNA]</scope>
    <source>
        <strain evidence="5 6">DSM 2698</strain>
    </source>
</reference>
<feature type="region of interest" description="Disordered" evidence="1">
    <location>
        <begin position="1"/>
        <end position="20"/>
    </location>
</feature>
<dbReference type="Gene3D" id="3.30.70.270">
    <property type="match status" value="1"/>
</dbReference>
<dbReference type="Proteomes" id="UP000199347">
    <property type="component" value="Unassembled WGS sequence"/>
</dbReference>
<dbReference type="InterPro" id="IPR035919">
    <property type="entry name" value="EAL_sf"/>
</dbReference>
<feature type="compositionally biased region" description="Basic and acidic residues" evidence="1">
    <location>
        <begin position="1"/>
        <end position="10"/>
    </location>
</feature>
<feature type="transmembrane region" description="Helical" evidence="2">
    <location>
        <begin position="25"/>
        <end position="43"/>
    </location>
</feature>
<dbReference type="SMART" id="SM00052">
    <property type="entry name" value="EAL"/>
    <property type="match status" value="1"/>
</dbReference>